<dbReference type="GO" id="GO:0043709">
    <property type="term" value="P:cell adhesion involved in single-species biofilm formation"/>
    <property type="evidence" value="ECO:0007669"/>
    <property type="project" value="TreeGrafter"/>
</dbReference>
<dbReference type="CDD" id="cd01949">
    <property type="entry name" value="GGDEF"/>
    <property type="match status" value="1"/>
</dbReference>
<name>A0A7D4BN09_9SPHN</name>
<comment type="catalytic activity">
    <reaction evidence="2">
        <text>2 GTP = 3',3'-c-di-GMP + 2 diphosphate</text>
        <dbReference type="Rhea" id="RHEA:24898"/>
        <dbReference type="ChEBI" id="CHEBI:33019"/>
        <dbReference type="ChEBI" id="CHEBI:37565"/>
        <dbReference type="ChEBI" id="CHEBI:58805"/>
        <dbReference type="EC" id="2.7.7.65"/>
    </reaction>
</comment>
<dbReference type="EMBL" id="CP053921">
    <property type="protein sequence ID" value="QKG70724.1"/>
    <property type="molecule type" value="Genomic_DNA"/>
</dbReference>
<feature type="transmembrane region" description="Helical" evidence="3">
    <location>
        <begin position="177"/>
        <end position="198"/>
    </location>
</feature>
<dbReference type="GO" id="GO:0052621">
    <property type="term" value="F:diguanylate cyclase activity"/>
    <property type="evidence" value="ECO:0007669"/>
    <property type="project" value="UniProtKB-EC"/>
</dbReference>
<keyword evidence="7" id="KW-1185">Reference proteome</keyword>
<keyword evidence="3" id="KW-1133">Transmembrane helix</keyword>
<dbReference type="KEGG" id="emv:HQR01_04695"/>
<organism evidence="6 7">
    <name type="scientific">Erythrobacter mangrovi</name>
    <dbReference type="NCBI Taxonomy" id="2739433"/>
    <lineage>
        <taxon>Bacteria</taxon>
        <taxon>Pseudomonadati</taxon>
        <taxon>Pseudomonadota</taxon>
        <taxon>Alphaproteobacteria</taxon>
        <taxon>Sphingomonadales</taxon>
        <taxon>Erythrobacteraceae</taxon>
        <taxon>Erythrobacter/Porphyrobacter group</taxon>
        <taxon>Erythrobacter</taxon>
    </lineage>
</organism>
<dbReference type="InterPro" id="IPR043128">
    <property type="entry name" value="Rev_trsase/Diguanyl_cyclase"/>
</dbReference>
<keyword evidence="3" id="KW-0812">Transmembrane</keyword>
<evidence type="ECO:0000313" key="6">
    <source>
        <dbReference type="EMBL" id="QKG70724.1"/>
    </source>
</evidence>
<feature type="transmembrane region" description="Helical" evidence="3">
    <location>
        <begin position="336"/>
        <end position="359"/>
    </location>
</feature>
<proteinExistence type="predicted"/>
<evidence type="ECO:0000256" key="3">
    <source>
        <dbReference type="SAM" id="Phobius"/>
    </source>
</evidence>
<keyword evidence="4" id="KW-0732">Signal</keyword>
<evidence type="ECO:0000259" key="5">
    <source>
        <dbReference type="PROSITE" id="PS50887"/>
    </source>
</evidence>
<dbReference type="PROSITE" id="PS50887">
    <property type="entry name" value="GGDEF"/>
    <property type="match status" value="1"/>
</dbReference>
<feature type="transmembrane region" description="Helical" evidence="3">
    <location>
        <begin position="307"/>
        <end position="324"/>
    </location>
</feature>
<keyword evidence="3" id="KW-0472">Membrane</keyword>
<dbReference type="InterPro" id="IPR029787">
    <property type="entry name" value="Nucleotide_cyclase"/>
</dbReference>
<evidence type="ECO:0000256" key="2">
    <source>
        <dbReference type="ARBA" id="ARBA00034247"/>
    </source>
</evidence>
<feature type="signal peptide" evidence="4">
    <location>
        <begin position="1"/>
        <end position="33"/>
    </location>
</feature>
<dbReference type="Pfam" id="PF00990">
    <property type="entry name" value="GGDEF"/>
    <property type="match status" value="1"/>
</dbReference>
<dbReference type="SMART" id="SM00267">
    <property type="entry name" value="GGDEF"/>
    <property type="match status" value="1"/>
</dbReference>
<dbReference type="Gene3D" id="3.30.70.270">
    <property type="match status" value="1"/>
</dbReference>
<dbReference type="PANTHER" id="PTHR45138">
    <property type="entry name" value="REGULATORY COMPONENTS OF SENSORY TRANSDUCTION SYSTEM"/>
    <property type="match status" value="1"/>
</dbReference>
<protein>
    <recommendedName>
        <fullName evidence="1">diguanylate cyclase</fullName>
        <ecNumber evidence="1">2.7.7.65</ecNumber>
    </recommendedName>
</protein>
<dbReference type="SUPFAM" id="SSF55073">
    <property type="entry name" value="Nucleotide cyclase"/>
    <property type="match status" value="1"/>
</dbReference>
<dbReference type="GO" id="GO:1902201">
    <property type="term" value="P:negative regulation of bacterial-type flagellum-dependent cell motility"/>
    <property type="evidence" value="ECO:0007669"/>
    <property type="project" value="TreeGrafter"/>
</dbReference>
<evidence type="ECO:0000256" key="4">
    <source>
        <dbReference type="SAM" id="SignalP"/>
    </source>
</evidence>
<dbReference type="Pfam" id="PF07695">
    <property type="entry name" value="7TMR-DISM_7TM"/>
    <property type="match status" value="1"/>
</dbReference>
<feature type="transmembrane region" description="Helical" evidence="3">
    <location>
        <begin position="244"/>
        <end position="265"/>
    </location>
</feature>
<dbReference type="GO" id="GO:0005886">
    <property type="term" value="C:plasma membrane"/>
    <property type="evidence" value="ECO:0007669"/>
    <property type="project" value="TreeGrafter"/>
</dbReference>
<feature type="chain" id="PRO_5028912275" description="diguanylate cyclase" evidence="4">
    <location>
        <begin position="34"/>
        <end position="586"/>
    </location>
</feature>
<evidence type="ECO:0000256" key="1">
    <source>
        <dbReference type="ARBA" id="ARBA00012528"/>
    </source>
</evidence>
<dbReference type="InterPro" id="IPR000160">
    <property type="entry name" value="GGDEF_dom"/>
</dbReference>
<evidence type="ECO:0000313" key="7">
    <source>
        <dbReference type="Proteomes" id="UP000504693"/>
    </source>
</evidence>
<feature type="transmembrane region" description="Helical" evidence="3">
    <location>
        <begin position="371"/>
        <end position="390"/>
    </location>
</feature>
<dbReference type="InterPro" id="IPR050469">
    <property type="entry name" value="Diguanylate_Cyclase"/>
</dbReference>
<dbReference type="Proteomes" id="UP000504693">
    <property type="component" value="Chromosome"/>
</dbReference>
<feature type="transmembrane region" description="Helical" evidence="3">
    <location>
        <begin position="277"/>
        <end position="295"/>
    </location>
</feature>
<dbReference type="InterPro" id="IPR011623">
    <property type="entry name" value="7TMR_DISM_rcpt_extracell_dom1"/>
</dbReference>
<feature type="transmembrane region" description="Helical" evidence="3">
    <location>
        <begin position="210"/>
        <end position="232"/>
    </location>
</feature>
<dbReference type="NCBIfam" id="TIGR00254">
    <property type="entry name" value="GGDEF"/>
    <property type="match status" value="1"/>
</dbReference>
<dbReference type="RefSeq" id="WP_173212994.1">
    <property type="nucleotide sequence ID" value="NZ_CP053921.1"/>
</dbReference>
<dbReference type="AlphaFoldDB" id="A0A7D4BN09"/>
<dbReference type="PANTHER" id="PTHR45138:SF9">
    <property type="entry name" value="DIGUANYLATE CYCLASE DGCM-RELATED"/>
    <property type="match status" value="1"/>
</dbReference>
<accession>A0A7D4BN09</accession>
<feature type="domain" description="GGDEF" evidence="5">
    <location>
        <begin position="435"/>
        <end position="570"/>
    </location>
</feature>
<gene>
    <name evidence="6" type="ORF">HQR01_04695</name>
</gene>
<sequence>MGWLTVTVAHRALAKAVLALLAGMVLFAQPAKATEEFAPGSICHTAGPASLDHVVVEREAARWICEDDNYDWKKPRELVRIDLRDRSAGELNPRFAELDRHEFEHLAVIVKGVDGSSATRNYTFRETSLGLSSLRSIIPLPELQEQASSVVFVIDGSKWPESFANAELVENASMPPLAGYAHLLAALICGLLLAPMLFDFGYFRALREPFPLFHALFCLMAFVQTAAVSGLIPLLTPIDFDTELLITYFSVDIMIAATMLFASNFIEPEYLTRRCRLILLGIAAGALINGSLTTFKPHLFGTWIDHFYFGNYMILLAAYFHVLGSGWRQGSRMAPYLVLGFAPFAGIMLIQFTTIFIATDAYGFDETWPQNLALLFEVVATALAVADRFISIKRERDQAVSEARSLEVLSERDELTGLFNRRALTSRYADLVTEGFHAMALLDIDHFKEINDLHGHPVGDEVLKCMADALTAGDDEDAQVFRIGGEEFLLLLRGNDARQRAEARRRALTARTFAMMEGLERPVTASMGFLDFAAVSAEPSVDFGTLYTRADQLLYAAKCAGRNRTVEDRLELFIPAEDTDEAIAAA</sequence>
<reference evidence="6 7" key="1">
    <citation type="submission" date="2020-05" db="EMBL/GenBank/DDBJ databases">
        <title>Erythrobacter mangrovi sp. nov., isolated from rhizosphere soil of mangrove plant (Kandelia candel).</title>
        <authorList>
            <person name="Ye Y.H."/>
        </authorList>
    </citation>
    <scope>NUCLEOTIDE SEQUENCE [LARGE SCALE GENOMIC DNA]</scope>
    <source>
        <strain evidence="6 7">EB310</strain>
    </source>
</reference>
<dbReference type="EC" id="2.7.7.65" evidence="1"/>